<dbReference type="SUPFAM" id="SSF56784">
    <property type="entry name" value="HAD-like"/>
    <property type="match status" value="1"/>
</dbReference>
<evidence type="ECO:0000313" key="2">
    <source>
        <dbReference type="Proteomes" id="UP000831947"/>
    </source>
</evidence>
<dbReference type="NCBIfam" id="TIGR01484">
    <property type="entry name" value="HAD-SF-IIB"/>
    <property type="match status" value="1"/>
</dbReference>
<dbReference type="PROSITE" id="PS01228">
    <property type="entry name" value="COF_1"/>
    <property type="match status" value="1"/>
</dbReference>
<dbReference type="NCBIfam" id="TIGR00099">
    <property type="entry name" value="Cof-subfamily"/>
    <property type="match status" value="1"/>
</dbReference>
<keyword evidence="1" id="KW-0378">Hydrolase</keyword>
<dbReference type="Pfam" id="PF08282">
    <property type="entry name" value="Hydrolase_3"/>
    <property type="match status" value="1"/>
</dbReference>
<protein>
    <submittedName>
        <fullName evidence="1">Cof-type HAD-IIB family hydrolase</fullName>
    </submittedName>
</protein>
<dbReference type="RefSeq" id="WP_249513003.1">
    <property type="nucleotide sequence ID" value="NZ_CP093365.1"/>
</dbReference>
<dbReference type="InterPro" id="IPR023214">
    <property type="entry name" value="HAD_sf"/>
</dbReference>
<dbReference type="PANTHER" id="PTHR10000">
    <property type="entry name" value="PHOSPHOSERINE PHOSPHATASE"/>
    <property type="match status" value="1"/>
</dbReference>
<dbReference type="Proteomes" id="UP000831947">
    <property type="component" value="Chromosome"/>
</dbReference>
<dbReference type="GO" id="GO:0016787">
    <property type="term" value="F:hydrolase activity"/>
    <property type="evidence" value="ECO:0007669"/>
    <property type="project" value="UniProtKB-KW"/>
</dbReference>
<keyword evidence="2" id="KW-1185">Reference proteome</keyword>
<evidence type="ECO:0000313" key="1">
    <source>
        <dbReference type="EMBL" id="UQS83818.1"/>
    </source>
</evidence>
<dbReference type="InterPro" id="IPR036412">
    <property type="entry name" value="HAD-like_sf"/>
</dbReference>
<reference evidence="1 2" key="1">
    <citation type="journal article" date="2022" name="Int. J. Syst. Evol. Microbiol.">
        <title>Apilactobacillus apisilvae sp. nov., Nicolia spurrieriana gen. nov. sp. nov., Bombilactobacillus folatiphilus sp. nov. and Bombilactobacillus thymidiniphilus sp. nov., four new lactic acid bacterial isolates from stingless bees Tetragonula carbonaria and Austroplebeia australis.</title>
        <authorList>
            <person name="Oliphant S.A."/>
            <person name="Watson-Haigh N.S."/>
            <person name="Sumby K.M."/>
            <person name="Gardner J."/>
            <person name="Groom S."/>
            <person name="Jiranek V."/>
        </authorList>
    </citation>
    <scope>NUCLEOTIDE SEQUENCE [LARGE SCALE GENOMIC DNA]</scope>
    <source>
        <strain evidence="1 2">SG4_A1</strain>
    </source>
</reference>
<organism evidence="1 2">
    <name type="scientific">Bombilactobacillus thymidiniphilus</name>
    <dbReference type="NCBI Taxonomy" id="2923363"/>
    <lineage>
        <taxon>Bacteria</taxon>
        <taxon>Bacillati</taxon>
        <taxon>Bacillota</taxon>
        <taxon>Bacilli</taxon>
        <taxon>Lactobacillales</taxon>
        <taxon>Lactobacillaceae</taxon>
        <taxon>Bombilactobacillus</taxon>
    </lineage>
</organism>
<gene>
    <name evidence="1" type="ORF">MOO47_01030</name>
</gene>
<dbReference type="Gene3D" id="3.40.50.1000">
    <property type="entry name" value="HAD superfamily/HAD-like"/>
    <property type="match status" value="1"/>
</dbReference>
<dbReference type="PROSITE" id="PS01229">
    <property type="entry name" value="COF_2"/>
    <property type="match status" value="1"/>
</dbReference>
<sequence length="290" mass="31836">MSIKIIASDMDGTLLNDQATISQNNLDAIQKATNAGIQFVIATGRGLSEVKPLIKNLTTKPAIITLNGALVYDSNTVPIVKIPLEKATLFQSIAAIKKKQLYFEIVTDHGIYSTSRFQRLKHFTNSLRAVNLNLSFDQAFKKAQQRPEIVNINYVADYESILQNPTISVMKLLVFADEKNDALSDLRHQLEQLPEIIITSSAANNLEINNKKAQKGTALQEFAQKNAVDMQQVMAIGDNLNDESMIKVAGLGVAMDNAVPAIKELAQYQTTSNKEDGVAKAIDYALNLSV</sequence>
<dbReference type="CDD" id="cd07516">
    <property type="entry name" value="HAD_Pase"/>
    <property type="match status" value="1"/>
</dbReference>
<dbReference type="SFLD" id="SFLDG01140">
    <property type="entry name" value="C2.B:_Phosphomannomutase_and_P"/>
    <property type="match status" value="1"/>
</dbReference>
<dbReference type="InterPro" id="IPR006379">
    <property type="entry name" value="HAD-SF_hydro_IIB"/>
</dbReference>
<proteinExistence type="predicted"/>
<accession>A0ABY4PDG7</accession>
<dbReference type="EMBL" id="CP093365">
    <property type="protein sequence ID" value="UQS83818.1"/>
    <property type="molecule type" value="Genomic_DNA"/>
</dbReference>
<dbReference type="Gene3D" id="3.30.1240.10">
    <property type="match status" value="1"/>
</dbReference>
<dbReference type="InterPro" id="IPR000150">
    <property type="entry name" value="Cof"/>
</dbReference>
<name>A0ABY4PDG7_9LACO</name>
<dbReference type="SFLD" id="SFLDS00003">
    <property type="entry name" value="Haloacid_Dehalogenase"/>
    <property type="match status" value="1"/>
</dbReference>
<dbReference type="PANTHER" id="PTHR10000:SF55">
    <property type="entry name" value="5-AMINO-6-(5-PHOSPHO-D-RIBITYLAMINO)URACIL PHOSPHATASE YCSE"/>
    <property type="match status" value="1"/>
</dbReference>